<keyword evidence="5" id="KW-1185">Reference proteome</keyword>
<sequence>MPSPELSTGAEEALKKDALLSKAFGWMGRNPYDKHKNPEGIVNAGIASNSTIRPMLLDKLNSIAGSFQDADLDYNWPNGEPELRGEIASMFNRHFYPVVPVNPDDIVVTNGCTSAIEMLAFAMCNPGDHVLIPAPCYGSLDNDMSLRARAVATPVKLPLEEAMTVSQISYFERAISDIERRGGRVKALFLMSPHNPLGVSYPRDVLRRFFEFCRRHNLFVVIDEIYALSVFDRSEIVTPFESVLSWFDLDSYIDPSSVVVLHGLSKDFGLNGFRMGWMVSPWNKDLVKVITSYASFGYRPSYTDRLISKFLSDHSFIDTMLKTSQRLLADNYAHTVEFFDTHGIQYIPCTAGHFIWFRLPVKACTNTLLSLGLIKESDVADTRWTVENEMVVWQNMVCERHIYMPTGQAFCSPEPGWFRLTFAICKEQLDLAFERLGGMIK</sequence>
<dbReference type="PROSITE" id="PS00105">
    <property type="entry name" value="AA_TRANSFER_CLASS_1"/>
    <property type="match status" value="1"/>
</dbReference>
<dbReference type="OrthoDB" id="7042322at2759"/>
<dbReference type="InterPro" id="IPR015422">
    <property type="entry name" value="PyrdxlP-dep_Trfase_small"/>
</dbReference>
<dbReference type="InterPro" id="IPR004838">
    <property type="entry name" value="NHTrfase_class1_PyrdxlP-BS"/>
</dbReference>
<dbReference type="GO" id="GO:0008483">
    <property type="term" value="F:transaminase activity"/>
    <property type="evidence" value="ECO:0007669"/>
    <property type="project" value="TreeGrafter"/>
</dbReference>
<comment type="caution">
    <text evidence="4">The sequence shown here is derived from an EMBL/GenBank/DDBJ whole genome shotgun (WGS) entry which is preliminary data.</text>
</comment>
<accession>A0A9W8HMQ8</accession>
<organism evidence="4 5">
    <name type="scientific">Coemansia interrupta</name>
    <dbReference type="NCBI Taxonomy" id="1126814"/>
    <lineage>
        <taxon>Eukaryota</taxon>
        <taxon>Fungi</taxon>
        <taxon>Fungi incertae sedis</taxon>
        <taxon>Zoopagomycota</taxon>
        <taxon>Kickxellomycotina</taxon>
        <taxon>Kickxellomycetes</taxon>
        <taxon>Kickxellales</taxon>
        <taxon>Kickxellaceae</taxon>
        <taxon>Coemansia</taxon>
    </lineage>
</organism>
<dbReference type="GO" id="GO:0030170">
    <property type="term" value="F:pyridoxal phosphate binding"/>
    <property type="evidence" value="ECO:0007669"/>
    <property type="project" value="InterPro"/>
</dbReference>
<dbReference type="Proteomes" id="UP001140172">
    <property type="component" value="Unassembled WGS sequence"/>
</dbReference>
<evidence type="ECO:0000256" key="2">
    <source>
        <dbReference type="ARBA" id="ARBA00022898"/>
    </source>
</evidence>
<comment type="similarity">
    <text evidence="1">Belongs to the class-I pyridoxal-phosphate-dependent aminotransferase family.</text>
</comment>
<dbReference type="Pfam" id="PF00155">
    <property type="entry name" value="Aminotran_1_2"/>
    <property type="match status" value="1"/>
</dbReference>
<name>A0A9W8HMQ8_9FUNG</name>
<dbReference type="SUPFAM" id="SSF53383">
    <property type="entry name" value="PLP-dependent transferases"/>
    <property type="match status" value="1"/>
</dbReference>
<dbReference type="PANTHER" id="PTHR43795">
    <property type="entry name" value="BIFUNCTIONAL ASPARTATE AMINOTRANSFERASE AND GLUTAMATE/ASPARTATE-PREPHENATE AMINOTRANSFERASE-RELATED"/>
    <property type="match status" value="1"/>
</dbReference>
<dbReference type="PRINTS" id="PR00753">
    <property type="entry name" value="ACCSYNTHASE"/>
</dbReference>
<dbReference type="GO" id="GO:0006520">
    <property type="term" value="P:amino acid metabolic process"/>
    <property type="evidence" value="ECO:0007669"/>
    <property type="project" value="TreeGrafter"/>
</dbReference>
<dbReference type="EMBL" id="JANBUM010000059">
    <property type="protein sequence ID" value="KAJ2786491.1"/>
    <property type="molecule type" value="Genomic_DNA"/>
</dbReference>
<gene>
    <name evidence="4" type="ORF">GGI15_001486</name>
</gene>
<dbReference type="InterPro" id="IPR004839">
    <property type="entry name" value="Aminotransferase_I/II_large"/>
</dbReference>
<dbReference type="InterPro" id="IPR015424">
    <property type="entry name" value="PyrdxlP-dep_Trfase"/>
</dbReference>
<evidence type="ECO:0000313" key="4">
    <source>
        <dbReference type="EMBL" id="KAJ2786491.1"/>
    </source>
</evidence>
<keyword evidence="2" id="KW-0663">Pyridoxal phosphate</keyword>
<dbReference type="CDD" id="cd00609">
    <property type="entry name" value="AAT_like"/>
    <property type="match status" value="1"/>
</dbReference>
<dbReference type="Gene3D" id="3.90.1150.10">
    <property type="entry name" value="Aspartate Aminotransferase, domain 1"/>
    <property type="match status" value="1"/>
</dbReference>
<evidence type="ECO:0000256" key="1">
    <source>
        <dbReference type="ARBA" id="ARBA00007441"/>
    </source>
</evidence>
<dbReference type="PANTHER" id="PTHR43795:SF39">
    <property type="entry name" value="AMINOTRANSFERASE CLASS I_CLASSII DOMAIN-CONTAINING PROTEIN"/>
    <property type="match status" value="1"/>
</dbReference>
<dbReference type="AlphaFoldDB" id="A0A9W8HMQ8"/>
<evidence type="ECO:0000259" key="3">
    <source>
        <dbReference type="Pfam" id="PF00155"/>
    </source>
</evidence>
<dbReference type="InterPro" id="IPR015421">
    <property type="entry name" value="PyrdxlP-dep_Trfase_major"/>
</dbReference>
<feature type="domain" description="Aminotransferase class I/classII large" evidence="3">
    <location>
        <begin position="74"/>
        <end position="436"/>
    </location>
</feature>
<proteinExistence type="inferred from homology"/>
<dbReference type="Gene3D" id="3.40.640.10">
    <property type="entry name" value="Type I PLP-dependent aspartate aminotransferase-like (Major domain)"/>
    <property type="match status" value="1"/>
</dbReference>
<evidence type="ECO:0000313" key="5">
    <source>
        <dbReference type="Proteomes" id="UP001140172"/>
    </source>
</evidence>
<reference evidence="4" key="1">
    <citation type="submission" date="2022-07" db="EMBL/GenBank/DDBJ databases">
        <title>Phylogenomic reconstructions and comparative analyses of Kickxellomycotina fungi.</title>
        <authorList>
            <person name="Reynolds N.K."/>
            <person name="Stajich J.E."/>
            <person name="Barry K."/>
            <person name="Grigoriev I.V."/>
            <person name="Crous P."/>
            <person name="Smith M.E."/>
        </authorList>
    </citation>
    <scope>NUCLEOTIDE SEQUENCE</scope>
    <source>
        <strain evidence="4">BCRC 34489</strain>
    </source>
</reference>
<protein>
    <recommendedName>
        <fullName evidence="3">Aminotransferase class I/classII large domain-containing protein</fullName>
    </recommendedName>
</protein>
<dbReference type="InterPro" id="IPR050478">
    <property type="entry name" value="Ethylene_sulfur-biosynth"/>
</dbReference>